<protein>
    <submittedName>
        <fullName evidence="1">Uncharacterized protein</fullName>
    </submittedName>
</protein>
<comment type="caution">
    <text evidence="1">The sequence shown here is derived from an EMBL/GenBank/DDBJ whole genome shotgun (WGS) entry which is preliminary data.</text>
</comment>
<gene>
    <name evidence="1" type="ORF">I4F81_011527</name>
</gene>
<name>A0ACC3CGH6_PYRYE</name>
<dbReference type="EMBL" id="CM020620">
    <property type="protein sequence ID" value="KAK1869045.1"/>
    <property type="molecule type" value="Genomic_DNA"/>
</dbReference>
<dbReference type="Proteomes" id="UP000798662">
    <property type="component" value="Chromosome 3"/>
</dbReference>
<evidence type="ECO:0000313" key="2">
    <source>
        <dbReference type="Proteomes" id="UP000798662"/>
    </source>
</evidence>
<evidence type="ECO:0000313" key="1">
    <source>
        <dbReference type="EMBL" id="KAK1869045.1"/>
    </source>
</evidence>
<organism evidence="1 2">
    <name type="scientific">Pyropia yezoensis</name>
    <name type="common">Susabi-nori</name>
    <name type="synonym">Porphyra yezoensis</name>
    <dbReference type="NCBI Taxonomy" id="2788"/>
    <lineage>
        <taxon>Eukaryota</taxon>
        <taxon>Rhodophyta</taxon>
        <taxon>Bangiophyceae</taxon>
        <taxon>Bangiales</taxon>
        <taxon>Bangiaceae</taxon>
        <taxon>Pyropia</taxon>
    </lineage>
</organism>
<accession>A0ACC3CGH6</accession>
<reference evidence="1" key="1">
    <citation type="submission" date="2019-11" db="EMBL/GenBank/DDBJ databases">
        <title>Nori genome reveals adaptations in red seaweeds to the harsh intertidal environment.</title>
        <authorList>
            <person name="Wang D."/>
            <person name="Mao Y."/>
        </authorList>
    </citation>
    <scope>NUCLEOTIDE SEQUENCE</scope>
    <source>
        <tissue evidence="1">Gametophyte</tissue>
    </source>
</reference>
<keyword evidence="2" id="KW-1185">Reference proteome</keyword>
<proteinExistence type="predicted"/>
<sequence>MKASPPPRPPSRPSPSPRVLAARPFPPHPVASSGAPCTPVLPSPPLVLSMYASPLPLPAFPSPSPSASAAIAAAAAAGMYAMPGMGGAYVPASGGVAFGYVGNPAPLPLPSLGPGQATLPVTSGPALSCALRTATPPPLGQAVPVATSVPVPAVGQVFPSHWAPPPAATSVVVAAPEAGVAGGVAAAVPAVPTQPTPPPKRKITRTRRRKSAPLPPADVALDQLARADLAGTTAARSRKMSASEREVMLHRRRLRNRASAARSRHKAREAAARGGAAAPAGGGRALSVGEPPAVCPAAAPTGVADVAALTAVAAEDAAAAAVATLAALPLGPTRARAAAAEAVKASSQPGLLADGAAERVAAVIAHNMQLRERNARLRAAIDTLQRAAHMVGDDYTVDGVPAATTAALVAKAVLSPQSPVTPMNVVCGVECDRVGSNGGGGGGGDSPADHSCGSLEYRDSAAQTGGGGGSEVVAAGGSVHGDGGDGSLVGSSMSGMTTAGEAVQQALVRPLV</sequence>